<protein>
    <submittedName>
        <fullName evidence="1">Uncharacterized protein</fullName>
    </submittedName>
</protein>
<name>A0A846MIJ9_9BACL</name>
<dbReference type="AlphaFoldDB" id="A0A846MIJ9"/>
<sequence>MGISIFRDFLAVGGWKNLVKSTLLYHGYIGLPAVGAVGTWSKCGQAHPHHLQTKEDGIKRSIQRPFEPASFQLTISKVSTSLVPMKYLKTSGYIKLRTHTNLFRQVNSSSSSTNGSDISSLSHLYLFFHRHRDEEVFRNYILKGA</sequence>
<keyword evidence="2" id="KW-1185">Reference proteome</keyword>
<dbReference type="EMBL" id="JAASRS010000001">
    <property type="protein sequence ID" value="NIK14535.1"/>
    <property type="molecule type" value="Genomic_DNA"/>
</dbReference>
<dbReference type="Proteomes" id="UP000532769">
    <property type="component" value="Unassembled WGS sequence"/>
</dbReference>
<evidence type="ECO:0000313" key="2">
    <source>
        <dbReference type="Proteomes" id="UP000532769"/>
    </source>
</evidence>
<proteinExistence type="predicted"/>
<comment type="caution">
    <text evidence="1">The sequence shown here is derived from an EMBL/GenBank/DDBJ whole genome shotgun (WGS) entry which is preliminary data.</text>
</comment>
<evidence type="ECO:0000313" key="1">
    <source>
        <dbReference type="EMBL" id="NIK14535.1"/>
    </source>
</evidence>
<accession>A0A846MIJ9</accession>
<organism evidence="1 2">
    <name type="scientific">Saccharococcus thermophilus</name>
    <dbReference type="NCBI Taxonomy" id="29396"/>
    <lineage>
        <taxon>Bacteria</taxon>
        <taxon>Bacillati</taxon>
        <taxon>Bacillota</taxon>
        <taxon>Bacilli</taxon>
        <taxon>Bacillales</taxon>
        <taxon>Anoxybacillaceae</taxon>
        <taxon>Saccharococcus</taxon>
    </lineage>
</organism>
<gene>
    <name evidence="1" type="ORF">BDD39_001045</name>
</gene>
<reference evidence="1 2" key="1">
    <citation type="submission" date="2020-03" db="EMBL/GenBank/DDBJ databases">
        <title>Genomic Encyclopedia of Archaeal and Bacterial Type Strains, Phase II (KMG-II): from individual species to whole genera.</title>
        <authorList>
            <person name="Goeker M."/>
        </authorList>
    </citation>
    <scope>NUCLEOTIDE SEQUENCE [LARGE SCALE GENOMIC DNA]</scope>
    <source>
        <strain evidence="1 2">DSM 4749</strain>
    </source>
</reference>